<organism evidence="1 2">
    <name type="scientific">Lucilia cuprina</name>
    <name type="common">Green bottle fly</name>
    <name type="synonym">Australian sheep blowfly</name>
    <dbReference type="NCBI Taxonomy" id="7375"/>
    <lineage>
        <taxon>Eukaryota</taxon>
        <taxon>Metazoa</taxon>
        <taxon>Ecdysozoa</taxon>
        <taxon>Arthropoda</taxon>
        <taxon>Hexapoda</taxon>
        <taxon>Insecta</taxon>
        <taxon>Pterygota</taxon>
        <taxon>Neoptera</taxon>
        <taxon>Endopterygota</taxon>
        <taxon>Diptera</taxon>
        <taxon>Brachycera</taxon>
        <taxon>Muscomorpha</taxon>
        <taxon>Oestroidea</taxon>
        <taxon>Calliphoridae</taxon>
        <taxon>Luciliinae</taxon>
        <taxon>Lucilia</taxon>
    </lineage>
</organism>
<protein>
    <submittedName>
        <fullName evidence="1">Uncharacterized protein</fullName>
    </submittedName>
</protein>
<sequence length="150" mass="17297">MIFSITSGISSSYNSAELIGGLNTTSLCLTDTCHSSPFNSGHFAFIRLKEIRIGDYRILPQESLCRWYLLFWQQHCIYNDLTVFQSICTFMSFHHVHPEGTYPIPRTEQNKCSEMILDPQVQPDFVVAVYNHDCVELSLTRCFLTMELML</sequence>
<reference evidence="1 2" key="1">
    <citation type="journal article" date="2015" name="Nat. Commun.">
        <title>Lucilia cuprina genome unlocks parasitic fly biology to underpin future interventions.</title>
        <authorList>
            <person name="Anstead C.A."/>
            <person name="Korhonen P.K."/>
            <person name="Young N.D."/>
            <person name="Hall R.S."/>
            <person name="Jex A.R."/>
            <person name="Murali S.C."/>
            <person name="Hughes D.S."/>
            <person name="Lee S.F."/>
            <person name="Perry T."/>
            <person name="Stroehlein A.J."/>
            <person name="Ansell B.R."/>
            <person name="Breugelmans B."/>
            <person name="Hofmann A."/>
            <person name="Qu J."/>
            <person name="Dugan S."/>
            <person name="Lee S.L."/>
            <person name="Chao H."/>
            <person name="Dinh H."/>
            <person name="Han Y."/>
            <person name="Doddapaneni H.V."/>
            <person name="Worley K.C."/>
            <person name="Muzny D.M."/>
            <person name="Ioannidis P."/>
            <person name="Waterhouse R.M."/>
            <person name="Zdobnov E.M."/>
            <person name="James P.J."/>
            <person name="Bagnall N.H."/>
            <person name="Kotze A.C."/>
            <person name="Gibbs R.A."/>
            <person name="Richards S."/>
            <person name="Batterham P."/>
            <person name="Gasser R.B."/>
        </authorList>
    </citation>
    <scope>NUCLEOTIDE SEQUENCE [LARGE SCALE GENOMIC DNA]</scope>
    <source>
        <strain evidence="1 2">LS</strain>
        <tissue evidence="1">Full body</tissue>
    </source>
</reference>
<dbReference type="Proteomes" id="UP000037069">
    <property type="component" value="Unassembled WGS sequence"/>
</dbReference>
<name>A0A0L0CNW2_LUCCU</name>
<evidence type="ECO:0000313" key="2">
    <source>
        <dbReference type="Proteomes" id="UP000037069"/>
    </source>
</evidence>
<comment type="caution">
    <text evidence="1">The sequence shown here is derived from an EMBL/GenBank/DDBJ whole genome shotgun (WGS) entry which is preliminary data.</text>
</comment>
<gene>
    <name evidence="1" type="ORF">FF38_13677</name>
</gene>
<evidence type="ECO:0000313" key="1">
    <source>
        <dbReference type="EMBL" id="KNC33872.1"/>
    </source>
</evidence>
<dbReference type="EMBL" id="JRES01000142">
    <property type="protein sequence ID" value="KNC33872.1"/>
    <property type="molecule type" value="Genomic_DNA"/>
</dbReference>
<proteinExistence type="predicted"/>
<keyword evidence="2" id="KW-1185">Reference proteome</keyword>
<dbReference type="AlphaFoldDB" id="A0A0L0CNW2"/>
<accession>A0A0L0CNW2</accession>